<sequence length="301" mass="34714">MLSKLENFYPNSITTNLPPESTSNQYYWFKDQGNEGSWIGIPKEDVSPGQLELLCKLFELVVPDDSIYLAGAAKQWHSFLFEDCDPPSFSPAGIRFIQFQISKDDIDNKELETALKEFFHNSPAFIWLDRSNGIIVEERSDAGYEEEEFQSIATTIESDFFIKPSFYIGKFRTDSTEIRTSFFYERNLFIEGMRLISKERALTFEKIFPSLLAAHLPETPGLLLEADVIQIFREDHELMETMKVFLENSSNTSLAAKKLYVHRNTLQYRLEKFTEKTGMNLKDFSSALTVYLACLIAENTE</sequence>
<dbReference type="InterPro" id="IPR042070">
    <property type="entry name" value="PucR_C-HTH_sf"/>
</dbReference>
<gene>
    <name evidence="2" type="ORF">EV146_101326</name>
</gene>
<dbReference type="SUPFAM" id="SSF46689">
    <property type="entry name" value="Homeodomain-like"/>
    <property type="match status" value="1"/>
</dbReference>
<dbReference type="Gene3D" id="1.10.10.2840">
    <property type="entry name" value="PucR C-terminal helix-turn-helix domain"/>
    <property type="match status" value="1"/>
</dbReference>
<evidence type="ECO:0000313" key="2">
    <source>
        <dbReference type="EMBL" id="TCN27996.1"/>
    </source>
</evidence>
<keyword evidence="3" id="KW-1185">Reference proteome</keyword>
<dbReference type="InterPro" id="IPR025736">
    <property type="entry name" value="PucR_C-HTH_dom"/>
</dbReference>
<dbReference type="Proteomes" id="UP000295689">
    <property type="component" value="Unassembled WGS sequence"/>
</dbReference>
<dbReference type="EMBL" id="SLVV01000001">
    <property type="protein sequence ID" value="TCN27996.1"/>
    <property type="molecule type" value="Genomic_DNA"/>
</dbReference>
<reference evidence="2 3" key="1">
    <citation type="journal article" date="2015" name="Stand. Genomic Sci.">
        <title>Genomic Encyclopedia of Bacterial and Archaeal Type Strains, Phase III: the genomes of soil and plant-associated and newly described type strains.</title>
        <authorList>
            <person name="Whitman W.B."/>
            <person name="Woyke T."/>
            <person name="Klenk H.P."/>
            <person name="Zhou Y."/>
            <person name="Lilburn T.G."/>
            <person name="Beck B.J."/>
            <person name="De Vos P."/>
            <person name="Vandamme P."/>
            <person name="Eisen J.A."/>
            <person name="Garrity G."/>
            <person name="Hugenholtz P."/>
            <person name="Kyrpides N.C."/>
        </authorList>
    </citation>
    <scope>NUCLEOTIDE SEQUENCE [LARGE SCALE GENOMIC DNA]</scope>
    <source>
        <strain evidence="2 3">CV53</strain>
    </source>
</reference>
<accession>A0A4R2BLP7</accession>
<dbReference type="AlphaFoldDB" id="A0A4R2BLP7"/>
<proteinExistence type="predicted"/>
<organism evidence="2 3">
    <name type="scientific">Mesobacillus foraminis</name>
    <dbReference type="NCBI Taxonomy" id="279826"/>
    <lineage>
        <taxon>Bacteria</taxon>
        <taxon>Bacillati</taxon>
        <taxon>Bacillota</taxon>
        <taxon>Bacilli</taxon>
        <taxon>Bacillales</taxon>
        <taxon>Bacillaceae</taxon>
        <taxon>Mesobacillus</taxon>
    </lineage>
</organism>
<dbReference type="PANTHER" id="PTHR33744">
    <property type="entry name" value="CARBOHYDRATE DIACID REGULATOR"/>
    <property type="match status" value="1"/>
</dbReference>
<dbReference type="Pfam" id="PF13556">
    <property type="entry name" value="HTH_30"/>
    <property type="match status" value="1"/>
</dbReference>
<dbReference type="InterPro" id="IPR051448">
    <property type="entry name" value="CdaR-like_regulators"/>
</dbReference>
<evidence type="ECO:0000313" key="3">
    <source>
        <dbReference type="Proteomes" id="UP000295689"/>
    </source>
</evidence>
<dbReference type="InterPro" id="IPR009057">
    <property type="entry name" value="Homeodomain-like_sf"/>
</dbReference>
<comment type="caution">
    <text evidence="2">The sequence shown here is derived from an EMBL/GenBank/DDBJ whole genome shotgun (WGS) entry which is preliminary data.</text>
</comment>
<evidence type="ECO:0000259" key="1">
    <source>
        <dbReference type="Pfam" id="PF13556"/>
    </source>
</evidence>
<name>A0A4R2BLP7_9BACI</name>
<feature type="domain" description="PucR C-terminal helix-turn-helix" evidence="1">
    <location>
        <begin position="238"/>
        <end position="296"/>
    </location>
</feature>
<protein>
    <submittedName>
        <fullName evidence="2">PucR-like helix-turn-helix protein</fullName>
    </submittedName>
</protein>
<dbReference type="PANTHER" id="PTHR33744:SF15">
    <property type="entry name" value="CARBOHYDRATE DIACID REGULATOR"/>
    <property type="match status" value="1"/>
</dbReference>
<dbReference type="RefSeq" id="WP_132001067.1">
    <property type="nucleotide sequence ID" value="NZ_JABUHM010000006.1"/>
</dbReference>